<evidence type="ECO:0000259" key="1">
    <source>
        <dbReference type="PROSITE" id="PS50093"/>
    </source>
</evidence>
<reference evidence="3" key="1">
    <citation type="journal article" date="2019" name="Int. J. Syst. Evol. Microbiol.">
        <title>The Global Catalogue of Microorganisms (GCM) 10K type strain sequencing project: providing services to taxonomists for standard genome sequencing and annotation.</title>
        <authorList>
            <consortium name="The Broad Institute Genomics Platform"/>
            <consortium name="The Broad Institute Genome Sequencing Center for Infectious Disease"/>
            <person name="Wu L."/>
            <person name="Ma J."/>
        </authorList>
    </citation>
    <scope>NUCLEOTIDE SEQUENCE [LARGE SCALE GENOMIC DNA]</scope>
    <source>
        <strain evidence="3">YJ-61-S</strain>
    </source>
</reference>
<dbReference type="InterPro" id="IPR026341">
    <property type="entry name" value="T9SS_type_B"/>
</dbReference>
<dbReference type="SUPFAM" id="SSF50969">
    <property type="entry name" value="YVTN repeat-like/Quinoprotein amine dehydrogenase"/>
    <property type="match status" value="1"/>
</dbReference>
<protein>
    <submittedName>
        <fullName evidence="2">T9SS type B sorting domain-containing protein</fullName>
    </submittedName>
</protein>
<dbReference type="RefSeq" id="WP_379978308.1">
    <property type="nucleotide sequence ID" value="NZ_JBHSFV010000004.1"/>
</dbReference>
<accession>A0ABV9HXS4</accession>
<evidence type="ECO:0000313" key="2">
    <source>
        <dbReference type="EMBL" id="MFC4634084.1"/>
    </source>
</evidence>
<name>A0ABV9HXS4_9FLAO</name>
<sequence length="1444" mass="160056">MCVFSTHAQNEANIWYFGNQAGIDFNNGNPEILLDGQLNTNEGCATISDTDGNLLFYTDGRQVYNRNHFIMPNGDDLKGDSSSTHSAIIVPNPSNSNIYYIFTVDEEAGPDGLNYSEVDITLNGGLGDVTTNKNILLTTPTTEKLTAIRNATDDGFWVVSHAYESNDFLAYQVTNAGVSITPIISSVGTFIGGNDFSVAIGAIKISPDGTKLAVARGEGLSEVQLFDFNDATGIVSNSVTIMDLADDEMVYGVEFSPNSDLLYVSVTGNGVFQYNLGAGDASEIIASQFEITSLPRPYAGMQIAPDGRIYIAKFNQPRIDYIENPNIIGVGCDFQFEAFELDGGISRSGLPPFIQTFFNIGFTYENVCQGNATQFNANISAAYDNIVWDFGDGETSMEENPAHIYTNPNTYSVSLTVTIGGQTISEIRHITIYDQPIANTPENINICDIDNDGFSDFNLTQITSEVLDGQDEGLFELEFYTSLANLNSNTPILNPTIYQNVTPFLEQEIFVKIFNSQNQECFDITSFTIQTFYKPDPSPNIPVLGFCDNTSIGNDSDGQIIFDLTAQENFLFNGIPELEIDISYFQDLALTIPILDPTSYVNTNEQESIYVQLVNVNNSTCTIVTSFPLEVYQLPTVQTSVVLSQCDDDTDGFSVFNLQEVTNEISINADLETITFHESEQEAINDINQISPVIAYQNQVVSTDQIWARIENDNNCYRTSEIQLLVSTTQIPLDFTREFYECDDAVNGDTQDGISTFDFSIVTQEIEALFPMGQQLVITYYQNVNDALSEINAIVDIANYRNEMSPEIQNIYIRVDSLLDNDCLGLGEHITLHVETMPIANTITIGTLCDDDGDGFASFDTSTIENELLQGQTDVNITYTDQLGNILSNPLPNPFLTATQNITATVTNQNSQDPDGGCMDETIISFQVEAAAAANAIPVQQVCDDNDDGAFDFDTSDIELTVLNGQTGMIVTYFTLDGTILSSPLPNPFTTTTQDIVVRVENQLSETCFDETTLSFIVNDQPEAFSIMDHYVCDDVSNNQEAAFILPLYDTEILGEQSDNIFDVLYYASSDDAQNGVNQLPNSYINTSNPQEIHARIENNQNPDCFDVTSFEIGIYRLPIAHDIEDVDICDIENDGEEEIILSDYSSLIINGQENTNIHYYFSQLDADNNVNILENNFTLNTVSIQIYARVESTISPDCFTTTSFDINMREQPEIDLESTYYICDNDSITLSISNSYDSYNWSTGETSQSINIDSSGNYSVTVSNLYGDFICEEVHNFQVIQSGIATITEVIVADFTQNDNSIEILVEGLGDYEYSVDGFTWQDSNLFTNLSIQPEYIVQARDKNGCGTTFEIAYLLYAPKFFTPNDDGYHDTWNIVNFNRESGGTTYIFDRYGKLLTTLRAGSIGWDGAYNGGIMPSNAYWYRYERGNGQVFLGHFSLIKRGK</sequence>
<dbReference type="Pfam" id="PF18911">
    <property type="entry name" value="PKD_4"/>
    <property type="match status" value="1"/>
</dbReference>
<dbReference type="Pfam" id="PF13585">
    <property type="entry name" value="CHU_C"/>
    <property type="match status" value="1"/>
</dbReference>
<dbReference type="EMBL" id="JBHSFV010000004">
    <property type="protein sequence ID" value="MFC4634084.1"/>
    <property type="molecule type" value="Genomic_DNA"/>
</dbReference>
<evidence type="ECO:0000313" key="3">
    <source>
        <dbReference type="Proteomes" id="UP001596043"/>
    </source>
</evidence>
<keyword evidence="3" id="KW-1185">Reference proteome</keyword>
<dbReference type="InterPro" id="IPR035986">
    <property type="entry name" value="PKD_dom_sf"/>
</dbReference>
<comment type="caution">
    <text evidence="2">The sequence shown here is derived from an EMBL/GenBank/DDBJ whole genome shotgun (WGS) entry which is preliminary data.</text>
</comment>
<dbReference type="InterPro" id="IPR022409">
    <property type="entry name" value="PKD/Chitinase_dom"/>
</dbReference>
<dbReference type="PROSITE" id="PS50093">
    <property type="entry name" value="PKD"/>
    <property type="match status" value="1"/>
</dbReference>
<feature type="domain" description="PKD" evidence="1">
    <location>
        <begin position="388"/>
        <end position="418"/>
    </location>
</feature>
<dbReference type="Gene3D" id="2.60.40.10">
    <property type="entry name" value="Immunoglobulins"/>
    <property type="match status" value="1"/>
</dbReference>
<dbReference type="NCBIfam" id="TIGR04131">
    <property type="entry name" value="Bac_Flav_CTERM"/>
    <property type="match status" value="1"/>
</dbReference>
<dbReference type="SMART" id="SM00089">
    <property type="entry name" value="PKD"/>
    <property type="match status" value="1"/>
</dbReference>
<proteinExistence type="predicted"/>
<gene>
    <name evidence="2" type="ORF">ACFO3O_09210</name>
</gene>
<dbReference type="Proteomes" id="UP001596043">
    <property type="component" value="Unassembled WGS sequence"/>
</dbReference>
<dbReference type="SUPFAM" id="SSF49299">
    <property type="entry name" value="PKD domain"/>
    <property type="match status" value="1"/>
</dbReference>
<dbReference type="InterPro" id="IPR013783">
    <property type="entry name" value="Ig-like_fold"/>
</dbReference>
<dbReference type="CDD" id="cd00146">
    <property type="entry name" value="PKD"/>
    <property type="match status" value="1"/>
</dbReference>
<dbReference type="InterPro" id="IPR000601">
    <property type="entry name" value="PKD_dom"/>
</dbReference>
<dbReference type="InterPro" id="IPR011044">
    <property type="entry name" value="Quino_amine_DH_bsu"/>
</dbReference>
<organism evidence="2 3">
    <name type="scientific">Dokdonia ponticola</name>
    <dbReference type="NCBI Taxonomy" id="2041041"/>
    <lineage>
        <taxon>Bacteria</taxon>
        <taxon>Pseudomonadati</taxon>
        <taxon>Bacteroidota</taxon>
        <taxon>Flavobacteriia</taxon>
        <taxon>Flavobacteriales</taxon>
        <taxon>Flavobacteriaceae</taxon>
        <taxon>Dokdonia</taxon>
    </lineage>
</organism>